<dbReference type="Gene3D" id="3.30.1490.150">
    <property type="entry name" value="Hypothetical protein ph0010, domain 2"/>
    <property type="match status" value="1"/>
</dbReference>
<dbReference type="SUPFAM" id="SSF143447">
    <property type="entry name" value="AMMECR1-like"/>
    <property type="match status" value="1"/>
</dbReference>
<proteinExistence type="predicted"/>
<sequence length="75" mass="8476">MVSVDEIKMGTHGVMVKKGLHHGVFLPQVAEETGWSKEEFLSHLCSGKAGLPPDAWKNKDTEIYIFTVEKFEEEK</sequence>
<comment type="caution">
    <text evidence="2">The sequence shown here is derived from an EMBL/GenBank/DDBJ whole genome shotgun (WGS) entry which is preliminary data.</text>
</comment>
<dbReference type="Pfam" id="PF01871">
    <property type="entry name" value="AMMECR1"/>
    <property type="match status" value="1"/>
</dbReference>
<feature type="domain" description="AMMECR1" evidence="1">
    <location>
        <begin position="1"/>
        <end position="75"/>
    </location>
</feature>
<dbReference type="InterPro" id="IPR036071">
    <property type="entry name" value="AMMECR1_dom_sf"/>
</dbReference>
<dbReference type="EMBL" id="BARV01019511">
    <property type="protein sequence ID" value="GAI31394.1"/>
    <property type="molecule type" value="Genomic_DNA"/>
</dbReference>
<name>X1PKI8_9ZZZZ</name>
<dbReference type="AlphaFoldDB" id="X1PKI8"/>
<evidence type="ECO:0000313" key="2">
    <source>
        <dbReference type="EMBL" id="GAI31394.1"/>
    </source>
</evidence>
<protein>
    <recommendedName>
        <fullName evidence="1">AMMECR1 domain-containing protein</fullName>
    </recommendedName>
</protein>
<dbReference type="InterPro" id="IPR002733">
    <property type="entry name" value="AMMECR1_domain"/>
</dbReference>
<dbReference type="PROSITE" id="PS51112">
    <property type="entry name" value="AMMECR1"/>
    <property type="match status" value="1"/>
</dbReference>
<accession>X1PKI8</accession>
<gene>
    <name evidence="2" type="ORF">S06H3_32781</name>
</gene>
<evidence type="ECO:0000259" key="1">
    <source>
        <dbReference type="PROSITE" id="PS51112"/>
    </source>
</evidence>
<organism evidence="2">
    <name type="scientific">marine sediment metagenome</name>
    <dbReference type="NCBI Taxonomy" id="412755"/>
    <lineage>
        <taxon>unclassified sequences</taxon>
        <taxon>metagenomes</taxon>
        <taxon>ecological metagenomes</taxon>
    </lineage>
</organism>
<reference evidence="2" key="1">
    <citation type="journal article" date="2014" name="Front. Microbiol.">
        <title>High frequency of phylogenetically diverse reductive dehalogenase-homologous genes in deep subseafloor sedimentary metagenomes.</title>
        <authorList>
            <person name="Kawai M."/>
            <person name="Futagami T."/>
            <person name="Toyoda A."/>
            <person name="Takaki Y."/>
            <person name="Nishi S."/>
            <person name="Hori S."/>
            <person name="Arai W."/>
            <person name="Tsubouchi T."/>
            <person name="Morono Y."/>
            <person name="Uchiyama I."/>
            <person name="Ito T."/>
            <person name="Fujiyama A."/>
            <person name="Inagaki F."/>
            <person name="Takami H."/>
        </authorList>
    </citation>
    <scope>NUCLEOTIDE SEQUENCE</scope>
    <source>
        <strain evidence="2">Expedition CK06-06</strain>
    </source>
</reference>